<dbReference type="Proteomes" id="UP000183832">
    <property type="component" value="Unassembled WGS sequence"/>
</dbReference>
<dbReference type="AlphaFoldDB" id="A0A1J1I0N2"/>
<keyword evidence="1" id="KW-1133">Transmembrane helix</keyword>
<evidence type="ECO:0000313" key="2">
    <source>
        <dbReference type="EMBL" id="CRK93755.1"/>
    </source>
</evidence>
<protein>
    <submittedName>
        <fullName evidence="2">CLUMA_CG007283, isoform A</fullName>
    </submittedName>
</protein>
<keyword evidence="1" id="KW-0472">Membrane</keyword>
<sequence length="92" mass="11160">MSLFEALENYEILPKRLEQSEADVAFLLMMEMTESEIDWADRTSWIGVSDIYDLKWKYFIKFFYLFTSENFNVLFSYVQIGFWFLKIQNPNL</sequence>
<accession>A0A1J1I0N2</accession>
<evidence type="ECO:0000313" key="3">
    <source>
        <dbReference type="Proteomes" id="UP000183832"/>
    </source>
</evidence>
<gene>
    <name evidence="2" type="ORF">CLUMA_CG007283</name>
</gene>
<proteinExistence type="predicted"/>
<name>A0A1J1I0N2_9DIPT</name>
<reference evidence="2 3" key="1">
    <citation type="submission" date="2015-04" db="EMBL/GenBank/DDBJ databases">
        <authorList>
            <person name="Syromyatnikov M.Y."/>
            <person name="Popov V.N."/>
        </authorList>
    </citation>
    <scope>NUCLEOTIDE SEQUENCE [LARGE SCALE GENOMIC DNA]</scope>
</reference>
<dbReference type="EMBL" id="CVRI01000038">
    <property type="protein sequence ID" value="CRK93755.1"/>
    <property type="molecule type" value="Genomic_DNA"/>
</dbReference>
<feature type="transmembrane region" description="Helical" evidence="1">
    <location>
        <begin position="62"/>
        <end position="85"/>
    </location>
</feature>
<keyword evidence="3" id="KW-1185">Reference proteome</keyword>
<organism evidence="2 3">
    <name type="scientific">Clunio marinus</name>
    <dbReference type="NCBI Taxonomy" id="568069"/>
    <lineage>
        <taxon>Eukaryota</taxon>
        <taxon>Metazoa</taxon>
        <taxon>Ecdysozoa</taxon>
        <taxon>Arthropoda</taxon>
        <taxon>Hexapoda</taxon>
        <taxon>Insecta</taxon>
        <taxon>Pterygota</taxon>
        <taxon>Neoptera</taxon>
        <taxon>Endopterygota</taxon>
        <taxon>Diptera</taxon>
        <taxon>Nematocera</taxon>
        <taxon>Chironomoidea</taxon>
        <taxon>Chironomidae</taxon>
        <taxon>Clunio</taxon>
    </lineage>
</organism>
<evidence type="ECO:0000256" key="1">
    <source>
        <dbReference type="SAM" id="Phobius"/>
    </source>
</evidence>
<keyword evidence="1" id="KW-0812">Transmembrane</keyword>